<name>A0ABD5T837_9EURY</name>
<reference evidence="2 3" key="1">
    <citation type="journal article" date="2019" name="Int. J. Syst. Evol. Microbiol.">
        <title>The Global Catalogue of Microorganisms (GCM) 10K type strain sequencing project: providing services to taxonomists for standard genome sequencing and annotation.</title>
        <authorList>
            <consortium name="The Broad Institute Genomics Platform"/>
            <consortium name="The Broad Institute Genome Sequencing Center for Infectious Disease"/>
            <person name="Wu L."/>
            <person name="Ma J."/>
        </authorList>
    </citation>
    <scope>NUCLEOTIDE SEQUENCE [LARGE SCALE GENOMIC DNA]</scope>
    <source>
        <strain evidence="2 3">SYNS20</strain>
    </source>
</reference>
<feature type="compositionally biased region" description="Basic and acidic residues" evidence="1">
    <location>
        <begin position="35"/>
        <end position="49"/>
    </location>
</feature>
<protein>
    <recommendedName>
        <fullName evidence="4">Glycine zipper domain-containing protein</fullName>
    </recommendedName>
</protein>
<dbReference type="Proteomes" id="UP001596443">
    <property type="component" value="Unassembled WGS sequence"/>
</dbReference>
<dbReference type="RefSeq" id="WP_284062252.1">
    <property type="nucleotide sequence ID" value="NZ_CP126158.1"/>
</dbReference>
<comment type="caution">
    <text evidence="2">The sequence shown here is derived from an EMBL/GenBank/DDBJ whole genome shotgun (WGS) entry which is preliminary data.</text>
</comment>
<dbReference type="EMBL" id="JBHSWX010000012">
    <property type="protein sequence ID" value="MFC6785395.1"/>
    <property type="molecule type" value="Genomic_DNA"/>
</dbReference>
<evidence type="ECO:0008006" key="4">
    <source>
        <dbReference type="Google" id="ProtNLM"/>
    </source>
</evidence>
<accession>A0ABD5T837</accession>
<gene>
    <name evidence="2" type="ORF">ACFQFD_05230</name>
</gene>
<proteinExistence type="predicted"/>
<evidence type="ECO:0000313" key="2">
    <source>
        <dbReference type="EMBL" id="MFC6785395.1"/>
    </source>
</evidence>
<keyword evidence="3" id="KW-1185">Reference proteome</keyword>
<organism evidence="2 3">
    <name type="scientific">Halobaculum halobium</name>
    <dbReference type="NCBI Taxonomy" id="3032281"/>
    <lineage>
        <taxon>Archaea</taxon>
        <taxon>Methanobacteriati</taxon>
        <taxon>Methanobacteriota</taxon>
        <taxon>Stenosarchaea group</taxon>
        <taxon>Halobacteria</taxon>
        <taxon>Halobacteriales</taxon>
        <taxon>Haloferacaceae</taxon>
        <taxon>Halobaculum</taxon>
    </lineage>
</organism>
<feature type="region of interest" description="Disordered" evidence="1">
    <location>
        <begin position="1"/>
        <end position="50"/>
    </location>
</feature>
<sequence length="116" mass="11979">MSDAGPSFHKDFPLEQDDISCPKCDSESAYPTRILSEDEAKSEGEERSKSQWGGFLAGAAGGALLGGAFGPQGAILGGLFGAVKGSSDAETANAKMRTHVRCDECGYFGDGLGNTL</sequence>
<dbReference type="GeneID" id="81208426"/>
<evidence type="ECO:0000313" key="3">
    <source>
        <dbReference type="Proteomes" id="UP001596443"/>
    </source>
</evidence>
<evidence type="ECO:0000256" key="1">
    <source>
        <dbReference type="SAM" id="MobiDB-lite"/>
    </source>
</evidence>
<dbReference type="AlphaFoldDB" id="A0ABD5T837"/>